<evidence type="ECO:0000313" key="4">
    <source>
        <dbReference type="Proteomes" id="UP000256964"/>
    </source>
</evidence>
<dbReference type="SUPFAM" id="SSF56112">
    <property type="entry name" value="Protein kinase-like (PK-like)"/>
    <property type="match status" value="1"/>
</dbReference>
<dbReference type="STRING" id="139420.A0A371CGM5"/>
<dbReference type="Gene3D" id="3.30.200.20">
    <property type="entry name" value="Phosphorylase Kinase, domain 1"/>
    <property type="match status" value="1"/>
</dbReference>
<dbReference type="AlphaFoldDB" id="A0A371CGM5"/>
<evidence type="ECO:0000259" key="2">
    <source>
        <dbReference type="PROSITE" id="PS50011"/>
    </source>
</evidence>
<dbReference type="EMBL" id="KZ857907">
    <property type="protein sequence ID" value="RDX39411.1"/>
    <property type="molecule type" value="Genomic_DNA"/>
</dbReference>
<dbReference type="Pfam" id="PF00069">
    <property type="entry name" value="Pkinase"/>
    <property type="match status" value="1"/>
</dbReference>
<name>A0A371CGM5_9APHY</name>
<sequence length="160" mass="18143">MAERIASPRLEPEDATELESRSDIRGKVTTSHPQTVRNEIAVLKKVSKGHRNIVTLHDYFETAHNLYLCFDLCTGGELFDRICAKGNYYEEDAAELIRTIMGAVKYIHDCGIVHRDLKPENLLFRTKDEDADVMIADFGLSRVMDDEKFHLLTEICGTPG</sequence>
<dbReference type="InterPro" id="IPR008271">
    <property type="entry name" value="Ser/Thr_kinase_AS"/>
</dbReference>
<dbReference type="GO" id="GO:0005524">
    <property type="term" value="F:ATP binding"/>
    <property type="evidence" value="ECO:0007669"/>
    <property type="project" value="InterPro"/>
</dbReference>
<dbReference type="Proteomes" id="UP000256964">
    <property type="component" value="Unassembled WGS sequence"/>
</dbReference>
<feature type="region of interest" description="Disordered" evidence="1">
    <location>
        <begin position="1"/>
        <end position="31"/>
    </location>
</feature>
<dbReference type="SMART" id="SM00220">
    <property type="entry name" value="S_TKc"/>
    <property type="match status" value="1"/>
</dbReference>
<gene>
    <name evidence="3" type="ORF">OH76DRAFT_1562413</name>
</gene>
<dbReference type="InterPro" id="IPR000719">
    <property type="entry name" value="Prot_kinase_dom"/>
</dbReference>
<dbReference type="GO" id="GO:0004672">
    <property type="term" value="F:protein kinase activity"/>
    <property type="evidence" value="ECO:0007669"/>
    <property type="project" value="InterPro"/>
</dbReference>
<protein>
    <submittedName>
        <fullName evidence="3">Pkinase-domain-containing protein</fullName>
    </submittedName>
</protein>
<feature type="domain" description="Protein kinase" evidence="2">
    <location>
        <begin position="1"/>
        <end position="160"/>
    </location>
</feature>
<dbReference type="OrthoDB" id="40902at2759"/>
<organism evidence="3 4">
    <name type="scientific">Lentinus brumalis</name>
    <dbReference type="NCBI Taxonomy" id="2498619"/>
    <lineage>
        <taxon>Eukaryota</taxon>
        <taxon>Fungi</taxon>
        <taxon>Dikarya</taxon>
        <taxon>Basidiomycota</taxon>
        <taxon>Agaricomycotina</taxon>
        <taxon>Agaricomycetes</taxon>
        <taxon>Polyporales</taxon>
        <taxon>Polyporaceae</taxon>
        <taxon>Lentinus</taxon>
    </lineage>
</organism>
<dbReference type="Gene3D" id="1.10.510.10">
    <property type="entry name" value="Transferase(Phosphotransferase) domain 1"/>
    <property type="match status" value="1"/>
</dbReference>
<evidence type="ECO:0000313" key="3">
    <source>
        <dbReference type="EMBL" id="RDX39411.1"/>
    </source>
</evidence>
<dbReference type="InterPro" id="IPR011009">
    <property type="entry name" value="Kinase-like_dom_sf"/>
</dbReference>
<feature type="non-terminal residue" evidence="3">
    <location>
        <position position="1"/>
    </location>
</feature>
<evidence type="ECO:0000256" key="1">
    <source>
        <dbReference type="SAM" id="MobiDB-lite"/>
    </source>
</evidence>
<dbReference type="PROSITE" id="PS00108">
    <property type="entry name" value="PROTEIN_KINASE_ST"/>
    <property type="match status" value="1"/>
</dbReference>
<keyword evidence="4" id="KW-1185">Reference proteome</keyword>
<reference evidence="3 4" key="1">
    <citation type="journal article" date="2018" name="Biotechnol. Biofuels">
        <title>Integrative visual omics of the white-rot fungus Polyporus brumalis exposes the biotechnological potential of its oxidative enzymes for delignifying raw plant biomass.</title>
        <authorList>
            <person name="Miyauchi S."/>
            <person name="Rancon A."/>
            <person name="Drula E."/>
            <person name="Hage H."/>
            <person name="Chaduli D."/>
            <person name="Favel A."/>
            <person name="Grisel S."/>
            <person name="Henrissat B."/>
            <person name="Herpoel-Gimbert I."/>
            <person name="Ruiz-Duenas F.J."/>
            <person name="Chevret D."/>
            <person name="Hainaut M."/>
            <person name="Lin J."/>
            <person name="Wang M."/>
            <person name="Pangilinan J."/>
            <person name="Lipzen A."/>
            <person name="Lesage-Meessen L."/>
            <person name="Navarro D."/>
            <person name="Riley R."/>
            <person name="Grigoriev I.V."/>
            <person name="Zhou S."/>
            <person name="Raouche S."/>
            <person name="Rosso M.N."/>
        </authorList>
    </citation>
    <scope>NUCLEOTIDE SEQUENCE [LARGE SCALE GENOMIC DNA]</scope>
    <source>
        <strain evidence="3 4">BRFM 1820</strain>
    </source>
</reference>
<dbReference type="PANTHER" id="PTHR24347">
    <property type="entry name" value="SERINE/THREONINE-PROTEIN KINASE"/>
    <property type="match status" value="1"/>
</dbReference>
<accession>A0A371CGM5</accession>
<dbReference type="PROSITE" id="PS50011">
    <property type="entry name" value="PROTEIN_KINASE_DOM"/>
    <property type="match status" value="1"/>
</dbReference>
<proteinExistence type="predicted"/>